<name>A0A8C5E443_GOUWI</name>
<dbReference type="InterPro" id="IPR027901">
    <property type="entry name" value="CFAP90"/>
</dbReference>
<keyword evidence="3" id="KW-1185">Reference proteome</keyword>
<evidence type="ECO:0000313" key="3">
    <source>
        <dbReference type="Proteomes" id="UP000694680"/>
    </source>
</evidence>
<evidence type="ECO:0000256" key="1">
    <source>
        <dbReference type="SAM" id="MobiDB-lite"/>
    </source>
</evidence>
<feature type="region of interest" description="Disordered" evidence="1">
    <location>
        <begin position="66"/>
        <end position="85"/>
    </location>
</feature>
<dbReference type="AlphaFoldDB" id="A0A8C5E443"/>
<dbReference type="Ensembl" id="ENSGWIT00000017741.1">
    <property type="protein sequence ID" value="ENSGWIP00000016055.1"/>
    <property type="gene ID" value="ENSGWIG00000009034.1"/>
</dbReference>
<dbReference type="Pfam" id="PF15074">
    <property type="entry name" value="CFAP90"/>
    <property type="match status" value="1"/>
</dbReference>
<reference evidence="2" key="3">
    <citation type="submission" date="2025-09" db="UniProtKB">
        <authorList>
            <consortium name="Ensembl"/>
        </authorList>
    </citation>
    <scope>IDENTIFICATION</scope>
</reference>
<dbReference type="PANTHER" id="PTHR34444">
    <property type="entry name" value="LOC361192"/>
    <property type="match status" value="1"/>
</dbReference>
<organism evidence="2 3">
    <name type="scientific">Gouania willdenowi</name>
    <name type="common">Blunt-snouted clingfish</name>
    <name type="synonym">Lepadogaster willdenowi</name>
    <dbReference type="NCBI Taxonomy" id="441366"/>
    <lineage>
        <taxon>Eukaryota</taxon>
        <taxon>Metazoa</taxon>
        <taxon>Chordata</taxon>
        <taxon>Craniata</taxon>
        <taxon>Vertebrata</taxon>
        <taxon>Euteleostomi</taxon>
        <taxon>Actinopterygii</taxon>
        <taxon>Neopterygii</taxon>
        <taxon>Teleostei</taxon>
        <taxon>Neoteleostei</taxon>
        <taxon>Acanthomorphata</taxon>
        <taxon>Ovalentaria</taxon>
        <taxon>Blenniimorphae</taxon>
        <taxon>Blenniiformes</taxon>
        <taxon>Gobiesocoidei</taxon>
        <taxon>Gobiesocidae</taxon>
        <taxon>Gobiesocinae</taxon>
        <taxon>Gouania</taxon>
    </lineage>
</organism>
<gene>
    <name evidence="2" type="primary">cfap90</name>
</gene>
<protein>
    <submittedName>
        <fullName evidence="2">Chromosome 11 C5orf49 homolog</fullName>
    </submittedName>
</protein>
<reference evidence="2" key="2">
    <citation type="submission" date="2025-08" db="UniProtKB">
        <authorList>
            <consortium name="Ensembl"/>
        </authorList>
    </citation>
    <scope>IDENTIFICATION</scope>
</reference>
<accession>A0A8C5E443</accession>
<sequence>MLHPCASVTISHARGKPPINTLSAYSYIPPRRTEPKEMSYFSREPREVFTYDQVFNQLESYDMKVHRDDRRHSQGRGLDINGEEESQVVPVLSSSQYGRRRNPALCHTDPKFARVAVIKANFFMKNGIIWNVEDGYGSVAPI</sequence>
<reference evidence="2" key="1">
    <citation type="submission" date="2020-06" db="EMBL/GenBank/DDBJ databases">
        <authorList>
            <consortium name="Wellcome Sanger Institute Data Sharing"/>
        </authorList>
    </citation>
    <scope>NUCLEOTIDE SEQUENCE [LARGE SCALE GENOMIC DNA]</scope>
</reference>
<proteinExistence type="predicted"/>
<evidence type="ECO:0000313" key="2">
    <source>
        <dbReference type="Ensembl" id="ENSGWIP00000016055.1"/>
    </source>
</evidence>
<dbReference type="Proteomes" id="UP000694680">
    <property type="component" value="Chromosome 11"/>
</dbReference>
<dbReference type="PANTHER" id="PTHR34444:SF1">
    <property type="entry name" value="CILIA- AND FLAGELLA-ASSOCIATED PROTEIN 90"/>
    <property type="match status" value="1"/>
</dbReference>